<keyword evidence="2" id="KW-1185">Reference proteome</keyword>
<accession>A0AAD9GTF8</accession>
<organism evidence="1 2">
    <name type="scientific">Phytophthora citrophthora</name>
    <dbReference type="NCBI Taxonomy" id="4793"/>
    <lineage>
        <taxon>Eukaryota</taxon>
        <taxon>Sar</taxon>
        <taxon>Stramenopiles</taxon>
        <taxon>Oomycota</taxon>
        <taxon>Peronosporomycetes</taxon>
        <taxon>Peronosporales</taxon>
        <taxon>Peronosporaceae</taxon>
        <taxon>Phytophthora</taxon>
    </lineage>
</organism>
<sequence>MLHAIRGVELEVLQWVIPRRPDDDMVDLLHDAAVYGNFDVVWFLHRNFRECGSIETLKKKLFGLYRQMEFAEWAYAHHRHEFERDIAGHLFD</sequence>
<gene>
    <name evidence="1" type="ORF">P3T76_003337</name>
</gene>
<comment type="caution">
    <text evidence="1">The sequence shown here is derived from an EMBL/GenBank/DDBJ whole genome shotgun (WGS) entry which is preliminary data.</text>
</comment>
<protein>
    <submittedName>
        <fullName evidence="1">Uncharacterized protein</fullName>
    </submittedName>
</protein>
<proteinExistence type="predicted"/>
<reference evidence="1" key="1">
    <citation type="submission" date="2023-08" db="EMBL/GenBank/DDBJ databases">
        <title>Reference Genome Resource for the Citrus Pathogen Phytophthora citrophthora.</title>
        <authorList>
            <person name="Moller H."/>
            <person name="Coetzee B."/>
            <person name="Rose L.J."/>
            <person name="Van Niekerk J.M."/>
        </authorList>
    </citation>
    <scope>NUCLEOTIDE SEQUENCE</scope>
    <source>
        <strain evidence="1">STE-U-9442</strain>
    </source>
</reference>
<dbReference type="EMBL" id="JASMQC010000005">
    <property type="protein sequence ID" value="KAK1944804.1"/>
    <property type="molecule type" value="Genomic_DNA"/>
</dbReference>
<name>A0AAD9GTF8_9STRA</name>
<evidence type="ECO:0000313" key="1">
    <source>
        <dbReference type="EMBL" id="KAK1944804.1"/>
    </source>
</evidence>
<dbReference type="Proteomes" id="UP001259832">
    <property type="component" value="Unassembled WGS sequence"/>
</dbReference>
<dbReference type="AlphaFoldDB" id="A0AAD9GTF8"/>
<evidence type="ECO:0000313" key="2">
    <source>
        <dbReference type="Proteomes" id="UP001259832"/>
    </source>
</evidence>